<dbReference type="InterPro" id="IPR002347">
    <property type="entry name" value="SDR_fam"/>
</dbReference>
<keyword evidence="4" id="KW-1185">Reference proteome</keyword>
<dbReference type="PANTHER" id="PTHR42760">
    <property type="entry name" value="SHORT-CHAIN DEHYDROGENASES/REDUCTASES FAMILY MEMBER"/>
    <property type="match status" value="1"/>
</dbReference>
<reference evidence="3 4" key="1">
    <citation type="journal article" date="2010" name="J. Bacteriol.">
        <title>Genome sequences of Oceanicola granulosus HTCC2516(T) and Oceanicola batsensis HTCC2597(TDelta).</title>
        <authorList>
            <person name="Thrash J.C."/>
            <person name="Cho J.C."/>
            <person name="Vergin K.L."/>
            <person name="Giovannoni S.J."/>
        </authorList>
    </citation>
    <scope>NUCLEOTIDE SEQUENCE [LARGE SCALE GENOMIC DNA]</scope>
    <source>
        <strain evidence="4">ATCC BAA-861 / DSM 15982 / KCTC 12143 / HTCC2516</strain>
    </source>
</reference>
<proteinExistence type="inferred from homology"/>
<name>Q2CJE1_OCEGH</name>
<comment type="similarity">
    <text evidence="1">Belongs to the short-chain dehydrogenases/reductases (SDR) family.</text>
</comment>
<dbReference type="Gene3D" id="3.40.50.720">
    <property type="entry name" value="NAD(P)-binding Rossmann-like Domain"/>
    <property type="match status" value="1"/>
</dbReference>
<accession>Q2CJE1</accession>
<evidence type="ECO:0000313" key="3">
    <source>
        <dbReference type="EMBL" id="EAR52659.1"/>
    </source>
</evidence>
<gene>
    <name evidence="3" type="ORF">OG2516_00494</name>
</gene>
<dbReference type="STRING" id="314256.OG2516_00494"/>
<keyword evidence="2" id="KW-0560">Oxidoreductase</keyword>
<dbReference type="PRINTS" id="PR00081">
    <property type="entry name" value="GDHRDH"/>
</dbReference>
<dbReference type="Proteomes" id="UP000003635">
    <property type="component" value="Unassembled WGS sequence"/>
</dbReference>
<dbReference type="FunFam" id="3.40.50.720:FF:000084">
    <property type="entry name" value="Short-chain dehydrogenase reductase"/>
    <property type="match status" value="1"/>
</dbReference>
<dbReference type="CDD" id="cd05233">
    <property type="entry name" value="SDR_c"/>
    <property type="match status" value="1"/>
</dbReference>
<dbReference type="Pfam" id="PF13561">
    <property type="entry name" value="adh_short_C2"/>
    <property type="match status" value="1"/>
</dbReference>
<dbReference type="PANTHER" id="PTHR42760:SF133">
    <property type="entry name" value="3-OXOACYL-[ACYL-CARRIER-PROTEIN] REDUCTASE"/>
    <property type="match status" value="1"/>
</dbReference>
<dbReference type="OrthoDB" id="9789398at2"/>
<dbReference type="AlphaFoldDB" id="Q2CJE1"/>
<dbReference type="RefSeq" id="WP_007253631.1">
    <property type="nucleotide sequence ID" value="NZ_CH724107.1"/>
</dbReference>
<dbReference type="InterPro" id="IPR020904">
    <property type="entry name" value="Sc_DH/Rdtase_CS"/>
</dbReference>
<dbReference type="InterPro" id="IPR036291">
    <property type="entry name" value="NAD(P)-bd_dom_sf"/>
</dbReference>
<dbReference type="eggNOG" id="COG1028">
    <property type="taxonomic scope" value="Bacteria"/>
</dbReference>
<dbReference type="HOGENOM" id="CLU_010194_1_1_5"/>
<evidence type="ECO:0000256" key="1">
    <source>
        <dbReference type="ARBA" id="ARBA00006484"/>
    </source>
</evidence>
<evidence type="ECO:0000256" key="2">
    <source>
        <dbReference type="ARBA" id="ARBA00023002"/>
    </source>
</evidence>
<dbReference type="EMBL" id="AAOT01000002">
    <property type="protein sequence ID" value="EAR52659.1"/>
    <property type="molecule type" value="Genomic_DNA"/>
</dbReference>
<comment type="caution">
    <text evidence="3">The sequence shown here is derived from an EMBL/GenBank/DDBJ whole genome shotgun (WGS) entry which is preliminary data.</text>
</comment>
<dbReference type="GO" id="GO:0016616">
    <property type="term" value="F:oxidoreductase activity, acting on the CH-OH group of donors, NAD or NADP as acceptor"/>
    <property type="evidence" value="ECO:0007669"/>
    <property type="project" value="TreeGrafter"/>
</dbReference>
<dbReference type="SUPFAM" id="SSF51735">
    <property type="entry name" value="NAD(P)-binding Rossmann-fold domains"/>
    <property type="match status" value="1"/>
</dbReference>
<protein>
    <submittedName>
        <fullName evidence="3">Short-chain dehydrogenase/reductase SDR</fullName>
    </submittedName>
</protein>
<evidence type="ECO:0000313" key="4">
    <source>
        <dbReference type="Proteomes" id="UP000003635"/>
    </source>
</evidence>
<sequence length="250" mass="25351">MSRPVAIVTGAAAGIGQAIAARLLADGFAVVACDLSAFADAAEGREDVVADIADPETPARLVAAAQRAGRLAALVNNAGIGGAKAAAETDDASWSRILDVNLGAGFRLARAALPEMIAGGGGSLVNVASVYGQLGFRTTAAYAASKAGIEGLTRQMAVDYGPRGVRANAVAPGLIETALTRRLLEDPAYRLLMLDGTPLPGPGRPEDVAGAVSFLCSPDARFVSGVTLNVDGGWATTRSRFPHDPTGEPT</sequence>
<dbReference type="PROSITE" id="PS00061">
    <property type="entry name" value="ADH_SHORT"/>
    <property type="match status" value="1"/>
</dbReference>
<organism evidence="3 4">
    <name type="scientific">Oceanicola granulosus (strain ATCC BAA-861 / DSM 15982 / KCTC 12143 / HTCC2516)</name>
    <dbReference type="NCBI Taxonomy" id="314256"/>
    <lineage>
        <taxon>Bacteria</taxon>
        <taxon>Pseudomonadati</taxon>
        <taxon>Pseudomonadota</taxon>
        <taxon>Alphaproteobacteria</taxon>
        <taxon>Rhodobacterales</taxon>
        <taxon>Roseobacteraceae</taxon>
        <taxon>Oceanicola</taxon>
    </lineage>
</organism>
<dbReference type="PRINTS" id="PR00080">
    <property type="entry name" value="SDRFAMILY"/>
</dbReference>